<dbReference type="AlphaFoldDB" id="A0A1F6DA45"/>
<evidence type="ECO:0000256" key="10">
    <source>
        <dbReference type="HAMAP-Rule" id="MF_00952"/>
    </source>
</evidence>
<keyword evidence="8 10" id="KW-0238">DNA-binding</keyword>
<sequence>MKLVIVESPAKAKTIEKYLGKGFTVRASVGHIRDLPKSNKDAVDIEGGFVPRYQLVKEKQHIIDELHKEAAKADEVILATDPDREGEAIAWHLSETIGLTKPKRIVFNEITEHAVQEALAHPRAIDEELVKAQEARRVLDRLFGYDLSGLIWKKVRYGLSAGRVQSPALRIIMEREREIRAFVPEKFWVLSAELETKKKEHFTAVCTEEPRDEKEAERVFKASKSGSWQVVKVEETEAARTPRAPFTTSTMQQVASTRLGFSPSRTMRAAQKLYEAGFITYMRTDSTNLAKEAIGQMAGVIKDEFGEKYHQVRVFKTKSKSAQEAHEAVRPTNAGKHSAGSTDDQKKLYALIRARALASQMTDARILRTKILTNVEGRHVPDFSANGSRILFDGWLKADPDARGEEVELPKVHDDEPLKLVEAHSEEKETQPPSRYTEAGLIKELEKRGIGRPSTYALIISTLENRGYVEKQGRTLLPTHTGDVVSTFIEEHFGEYISDTFTAEMENELDEIAEGKRKYEKTLKDFYTPFTKAVKSKNKIEKITNMGDAPAEFPCPICAGPMVYKLSKTGRFMSCKRFPECLGARKEDGSEIAPPKEIGEPCPQCKDGKLIEREGRFGRFIACSNYPKCKFVRKDPAEEERAKTGVACPVCKKGEMVERRGRFGVFYSCSNYPECKNAIKAKPTGRVCPECGSLMMEGTKTIPERCSSKSCPNHNPHKLKK</sequence>
<evidence type="ECO:0000256" key="11">
    <source>
        <dbReference type="SAM" id="MobiDB-lite"/>
    </source>
</evidence>
<protein>
    <recommendedName>
        <fullName evidence="10">DNA topoisomerase 1</fullName>
        <ecNumber evidence="10">5.6.2.1</ecNumber>
    </recommendedName>
    <alternativeName>
        <fullName evidence="10">DNA topoisomerase I</fullName>
    </alternativeName>
</protein>
<dbReference type="Pfam" id="PF01396">
    <property type="entry name" value="Zn_ribbon_Top1"/>
    <property type="match status" value="3"/>
</dbReference>
<dbReference type="Gene3D" id="1.10.460.10">
    <property type="entry name" value="Topoisomerase I, domain 2"/>
    <property type="match status" value="1"/>
</dbReference>
<dbReference type="HAMAP" id="MF_00952">
    <property type="entry name" value="Topoisom_1_prok"/>
    <property type="match status" value="1"/>
</dbReference>
<dbReference type="InterPro" id="IPR013825">
    <property type="entry name" value="Topo_IA_cen_sub2"/>
</dbReference>
<proteinExistence type="inferred from homology"/>
<dbReference type="Gene3D" id="3.30.65.10">
    <property type="entry name" value="Bacterial Topoisomerase I, domain 1"/>
    <property type="match status" value="3"/>
</dbReference>
<evidence type="ECO:0000256" key="6">
    <source>
        <dbReference type="ARBA" id="ARBA00022842"/>
    </source>
</evidence>
<feature type="domain" description="Toprim" evidence="12">
    <location>
        <begin position="1"/>
        <end position="112"/>
    </location>
</feature>
<feature type="site" description="Interaction with DNA" evidence="10">
    <location>
        <position position="145"/>
    </location>
</feature>
<dbReference type="InterPro" id="IPR003601">
    <property type="entry name" value="Topo_IA_2"/>
</dbReference>
<dbReference type="InterPro" id="IPR005733">
    <property type="entry name" value="TopoI_bac-type"/>
</dbReference>
<dbReference type="SUPFAM" id="SSF56712">
    <property type="entry name" value="Prokaryotic type I DNA topoisomerase"/>
    <property type="match status" value="1"/>
</dbReference>
<dbReference type="InterPro" id="IPR013497">
    <property type="entry name" value="Topo_IA_cen"/>
</dbReference>
<dbReference type="SMART" id="SM00493">
    <property type="entry name" value="TOPRIM"/>
    <property type="match status" value="1"/>
</dbReference>
<dbReference type="Pfam" id="PF01751">
    <property type="entry name" value="Toprim"/>
    <property type="match status" value="1"/>
</dbReference>
<keyword evidence="9 10" id="KW-0413">Isomerase</keyword>
<dbReference type="InterPro" id="IPR023405">
    <property type="entry name" value="Topo_IA_core_domain"/>
</dbReference>
<dbReference type="CDD" id="cd00186">
    <property type="entry name" value="TOP1Ac"/>
    <property type="match status" value="1"/>
</dbReference>
<name>A0A1F6DA45_9BACT</name>
<evidence type="ECO:0000256" key="3">
    <source>
        <dbReference type="ARBA" id="ARBA00022723"/>
    </source>
</evidence>
<evidence type="ECO:0000256" key="1">
    <source>
        <dbReference type="ARBA" id="ARBA00000213"/>
    </source>
</evidence>
<feature type="region of interest" description="Interaction with DNA" evidence="10">
    <location>
        <begin position="160"/>
        <end position="165"/>
    </location>
</feature>
<dbReference type="InterPro" id="IPR006171">
    <property type="entry name" value="TOPRIM_dom"/>
</dbReference>
<feature type="region of interest" description="Disordered" evidence="11">
    <location>
        <begin position="320"/>
        <end position="342"/>
    </location>
</feature>
<dbReference type="PANTHER" id="PTHR42785:SF1">
    <property type="entry name" value="DNA TOPOISOMERASE"/>
    <property type="match status" value="1"/>
</dbReference>
<reference evidence="14 15" key="1">
    <citation type="journal article" date="2016" name="Nat. Commun.">
        <title>Thousands of microbial genomes shed light on interconnected biogeochemical processes in an aquifer system.</title>
        <authorList>
            <person name="Anantharaman K."/>
            <person name="Brown C.T."/>
            <person name="Hug L.A."/>
            <person name="Sharon I."/>
            <person name="Castelle C.J."/>
            <person name="Probst A.J."/>
            <person name="Thomas B.C."/>
            <person name="Singh A."/>
            <person name="Wilkins M.J."/>
            <person name="Karaoz U."/>
            <person name="Brodie E.L."/>
            <person name="Williams K.H."/>
            <person name="Hubbard S.S."/>
            <person name="Banfield J.F."/>
        </authorList>
    </citation>
    <scope>NUCLEOTIDE SEQUENCE [LARGE SCALE GENOMIC DNA]</scope>
</reference>
<evidence type="ECO:0000259" key="12">
    <source>
        <dbReference type="PROSITE" id="PS50880"/>
    </source>
</evidence>
<dbReference type="EC" id="5.6.2.1" evidence="10"/>
<evidence type="ECO:0000256" key="9">
    <source>
        <dbReference type="ARBA" id="ARBA00023235"/>
    </source>
</evidence>
<feature type="site" description="Interaction with DNA" evidence="10">
    <location>
        <position position="137"/>
    </location>
</feature>
<keyword evidence="6" id="KW-0460">Magnesium</keyword>
<dbReference type="InterPro" id="IPR013824">
    <property type="entry name" value="Topo_IA_cen_sub1"/>
</dbReference>
<organism evidence="14 15">
    <name type="scientific">Candidatus Kaiserbacteria bacterium RIFCSPHIGHO2_01_FULL_55_17</name>
    <dbReference type="NCBI Taxonomy" id="1798484"/>
    <lineage>
        <taxon>Bacteria</taxon>
        <taxon>Candidatus Kaiseribacteriota</taxon>
    </lineage>
</organism>
<feature type="site" description="Interaction with DNA" evidence="10">
    <location>
        <position position="152"/>
    </location>
</feature>
<dbReference type="PROSITE" id="PS00396">
    <property type="entry name" value="TOPO_IA_1"/>
    <property type="match status" value="1"/>
</dbReference>
<evidence type="ECO:0000313" key="15">
    <source>
        <dbReference type="Proteomes" id="UP000177958"/>
    </source>
</evidence>
<feature type="site" description="Interaction with DNA" evidence="10">
    <location>
        <position position="283"/>
    </location>
</feature>
<dbReference type="PANTHER" id="PTHR42785">
    <property type="entry name" value="DNA TOPOISOMERASE, TYPE IA, CORE"/>
    <property type="match status" value="1"/>
</dbReference>
<dbReference type="SMART" id="SM00436">
    <property type="entry name" value="TOP1Bc"/>
    <property type="match status" value="1"/>
</dbReference>
<dbReference type="Gene3D" id="3.40.50.140">
    <property type="match status" value="1"/>
</dbReference>
<comment type="similarity">
    <text evidence="2 10">Belongs to the type IA topoisomerase family.</text>
</comment>
<keyword evidence="3" id="KW-0479">Metal-binding</keyword>
<evidence type="ECO:0000313" key="14">
    <source>
        <dbReference type="EMBL" id="OGG58276.1"/>
    </source>
</evidence>
<feature type="site" description="Interaction with DNA" evidence="10">
    <location>
        <position position="140"/>
    </location>
</feature>
<dbReference type="GO" id="GO:0005694">
    <property type="term" value="C:chromosome"/>
    <property type="evidence" value="ECO:0007669"/>
    <property type="project" value="InterPro"/>
</dbReference>
<gene>
    <name evidence="10" type="primary">topA</name>
    <name evidence="14" type="ORF">A2853_00690</name>
</gene>
<evidence type="ECO:0000256" key="5">
    <source>
        <dbReference type="ARBA" id="ARBA00022833"/>
    </source>
</evidence>
<keyword evidence="5" id="KW-0862">Zinc</keyword>
<evidence type="ECO:0000256" key="2">
    <source>
        <dbReference type="ARBA" id="ARBA00009446"/>
    </source>
</evidence>
<accession>A0A1F6DA45</accession>
<feature type="domain" description="Topo IA-type catalytic" evidence="13">
    <location>
        <begin position="126"/>
        <end position="534"/>
    </location>
</feature>
<keyword evidence="4" id="KW-0863">Zinc-finger</keyword>
<dbReference type="InterPro" id="IPR013498">
    <property type="entry name" value="Topo_IA_Znf"/>
</dbReference>
<dbReference type="InterPro" id="IPR000380">
    <property type="entry name" value="Topo_IA"/>
</dbReference>
<dbReference type="GO" id="GO:0003677">
    <property type="term" value="F:DNA binding"/>
    <property type="evidence" value="ECO:0007669"/>
    <property type="project" value="UniProtKB-KW"/>
</dbReference>
<dbReference type="InterPro" id="IPR028612">
    <property type="entry name" value="Topoisom_1_IA"/>
</dbReference>
<dbReference type="InterPro" id="IPR013826">
    <property type="entry name" value="Topo_IA_cen_sub3"/>
</dbReference>
<dbReference type="Gene3D" id="1.10.290.10">
    <property type="entry name" value="Topoisomerase I, domain 4"/>
    <property type="match status" value="1"/>
</dbReference>
<evidence type="ECO:0000259" key="13">
    <source>
        <dbReference type="PROSITE" id="PS52039"/>
    </source>
</evidence>
<dbReference type="InterPro" id="IPR034149">
    <property type="entry name" value="TOPRIM_TopoI"/>
</dbReference>
<dbReference type="InterPro" id="IPR003602">
    <property type="entry name" value="Topo_IA_DNA-bd_dom"/>
</dbReference>
<dbReference type="NCBIfam" id="TIGR01051">
    <property type="entry name" value="topA_bact"/>
    <property type="match status" value="1"/>
</dbReference>
<comment type="caution">
    <text evidence="14">The sequence shown here is derived from an EMBL/GenBank/DDBJ whole genome shotgun (WGS) entry which is preliminary data.</text>
</comment>
<dbReference type="Gene3D" id="2.70.20.10">
    <property type="entry name" value="Topoisomerase I, domain 3"/>
    <property type="match status" value="1"/>
</dbReference>
<keyword evidence="7 10" id="KW-0799">Topoisomerase</keyword>
<comment type="catalytic activity">
    <reaction evidence="1 10">
        <text>ATP-independent breakage of single-stranded DNA, followed by passage and rejoining.</text>
        <dbReference type="EC" id="5.6.2.1"/>
    </reaction>
</comment>
<feature type="site" description="Interaction with DNA" evidence="10">
    <location>
        <position position="136"/>
    </location>
</feature>
<feature type="site" description="Interaction with DNA" evidence="10">
    <location>
        <position position="31"/>
    </location>
</feature>
<dbReference type="GO" id="GO:0006265">
    <property type="term" value="P:DNA topological change"/>
    <property type="evidence" value="ECO:0007669"/>
    <property type="project" value="UniProtKB-UniRule"/>
</dbReference>
<evidence type="ECO:0000256" key="7">
    <source>
        <dbReference type="ARBA" id="ARBA00023029"/>
    </source>
</evidence>
<feature type="site" description="Interaction with DNA" evidence="10">
    <location>
        <position position="466"/>
    </location>
</feature>
<dbReference type="Pfam" id="PF01131">
    <property type="entry name" value="Topoisom_bac"/>
    <property type="match status" value="1"/>
</dbReference>
<dbReference type="SMART" id="SM00437">
    <property type="entry name" value="TOP1Ac"/>
    <property type="match status" value="1"/>
</dbReference>
<dbReference type="CDD" id="cd03363">
    <property type="entry name" value="TOPRIM_TopoIA_TopoI"/>
    <property type="match status" value="1"/>
</dbReference>
<feature type="active site" description="O-(5'-phospho-DNA)-tyrosine intermediate" evidence="10">
    <location>
        <position position="281"/>
    </location>
</feature>
<dbReference type="GO" id="GO:0008270">
    <property type="term" value="F:zinc ion binding"/>
    <property type="evidence" value="ECO:0007669"/>
    <property type="project" value="UniProtKB-KW"/>
</dbReference>
<dbReference type="InterPro" id="IPR023406">
    <property type="entry name" value="Topo_IA_AS"/>
</dbReference>
<dbReference type="EMBL" id="MFKX01000005">
    <property type="protein sequence ID" value="OGG58276.1"/>
    <property type="molecule type" value="Genomic_DNA"/>
</dbReference>
<comment type="subunit">
    <text evidence="10">Monomer.</text>
</comment>
<dbReference type="PRINTS" id="PR00417">
    <property type="entry name" value="PRTPISMRASEI"/>
</dbReference>
<dbReference type="PROSITE" id="PS52039">
    <property type="entry name" value="TOPO_IA_2"/>
    <property type="match status" value="1"/>
</dbReference>
<comment type="function">
    <text evidence="10">Releases the supercoiling and torsional tension of DNA, which is introduced during the DNA replication and transcription, by transiently cleaving and rejoining one strand of the DNA duplex. Introduces a single-strand break via transesterification at a target site in duplex DNA. The scissile phosphodiester is attacked by the catalytic tyrosine of the enzyme, resulting in the formation of a DNA-(5'-phosphotyrosyl)-enzyme intermediate and the expulsion of a 3'-OH DNA strand. The free DNA strand then undergoes passage around the unbroken strand, thus removing DNA supercoils. Finally, in the religation step, the DNA 3'-OH attacks the covalent intermediate to expel the active-site tyrosine and restore the DNA phosphodiester backbone.</text>
</comment>
<dbReference type="GO" id="GO:0003917">
    <property type="term" value="F:DNA topoisomerase type I (single strand cut, ATP-independent) activity"/>
    <property type="evidence" value="ECO:0007669"/>
    <property type="project" value="UniProtKB-UniRule"/>
</dbReference>
<dbReference type="PROSITE" id="PS50880">
    <property type="entry name" value="TOPRIM"/>
    <property type="match status" value="1"/>
</dbReference>
<dbReference type="SUPFAM" id="SSF57783">
    <property type="entry name" value="Zinc beta-ribbon"/>
    <property type="match status" value="2"/>
</dbReference>
<dbReference type="Proteomes" id="UP000177958">
    <property type="component" value="Unassembled WGS sequence"/>
</dbReference>
<evidence type="ECO:0000256" key="4">
    <source>
        <dbReference type="ARBA" id="ARBA00022771"/>
    </source>
</evidence>
<evidence type="ECO:0000256" key="8">
    <source>
        <dbReference type="ARBA" id="ARBA00023125"/>
    </source>
</evidence>